<protein>
    <submittedName>
        <fullName evidence="3">Uncharacterized protein</fullName>
    </submittedName>
</protein>
<feature type="compositionally biased region" description="Polar residues" evidence="1">
    <location>
        <begin position="780"/>
        <end position="799"/>
    </location>
</feature>
<dbReference type="AlphaFoldDB" id="A0A084G3J1"/>
<evidence type="ECO:0000256" key="2">
    <source>
        <dbReference type="SAM" id="Phobius"/>
    </source>
</evidence>
<dbReference type="RefSeq" id="XP_016641702.1">
    <property type="nucleotide sequence ID" value="XM_016788658.1"/>
</dbReference>
<dbReference type="OrthoDB" id="3692311at2759"/>
<feature type="compositionally biased region" description="Basic and acidic residues" evidence="1">
    <location>
        <begin position="748"/>
        <end position="760"/>
    </location>
</feature>
<organism evidence="3 4">
    <name type="scientific">Pseudallescheria apiosperma</name>
    <name type="common">Scedosporium apiospermum</name>
    <dbReference type="NCBI Taxonomy" id="563466"/>
    <lineage>
        <taxon>Eukaryota</taxon>
        <taxon>Fungi</taxon>
        <taxon>Dikarya</taxon>
        <taxon>Ascomycota</taxon>
        <taxon>Pezizomycotina</taxon>
        <taxon>Sordariomycetes</taxon>
        <taxon>Hypocreomycetidae</taxon>
        <taxon>Microascales</taxon>
        <taxon>Microascaceae</taxon>
        <taxon>Scedosporium</taxon>
    </lineage>
</organism>
<sequence length="994" mass="110939">MSYSSLPTAPSEGTVIPPTPEPEPGPESEHKRSRSTSRDRSGDNAWQGSVADLKVNASQGSTVLKISLWIWDIVLALLPLCFIVLAVLALKLDGKEISSFGQSVIEATRLGPSIYPIVFAAIAGRFFKNIARWKIERSNGINLAALEQFLGSQSFAGTFERAIILRTHVLIAVITLAAWALSPLGGQSSVRLLSTETKTSMDNQYGIFFLNTMLLSSSAASEEFVDQKRTVINSLYSSSLMLPPAQRQSLVDIWGRPRIPRWDLRNDTDEKRLVDQDALLRGDLDYASLLGVSVQGLRTLERDDLVYEFSTTSAYFDLDCKMVTPSVHLEDVNKYLPADRFNASSLEEKSPTSITSPFDIKSPYDIKKFMAQLDIPGNFSQKDFMEWRQKKDPEPMFLIYISRARFEKGTTAEKYNSHVAIFNCSMIPVQVETDMHCGGHPISCNPYRQRRAYSHPPSTRDWPPNWSTDDITDALGIWPLATGPTDFARASPTDNYVAGDDFPYLGQDIRVWDDTDMAKFSSRLTTAFNTFWQASFTPFKATNAGLLDTVERNSTTGLLDNGVVETSGMELRTRTVYRANVAWASILLLTTLVLEGLAIASIIFEQVVIAPDVLGYASTMTKDNIYTPMPERGSMLNGTERARLLKDMRVQIADVRPDDEIGYIAFKTVGAGANWSLLIGESGRYGRHEAEERTKPPEAGLGGSNNGAQAVKFHLPQRSYKGTLPIDFATMTVTLGVVSPVGSSPSIDSRDNIPDDHLDIDPVDETLRSSQPICRPEASETANNKDAASSSQANLSDRQPSLAELREAYRNRPVDSLSEAEVETLKRAADYLTITHDYTGAFELYAMLLKYLPFLLNIFRVASSPPLAWKWFARRLREWSKDLEQLILRRVPGPFEVQGEGSDSKMLNPCIRSCLDWCERQITDTKPKVVIKIVSEGFDSAVYGLFTGLWKFWNASPLQGEVWMTQTEDRMGISSSELLFVLCKCIRWAWIDQR</sequence>
<evidence type="ECO:0000313" key="4">
    <source>
        <dbReference type="Proteomes" id="UP000028545"/>
    </source>
</evidence>
<dbReference type="HOGENOM" id="CLU_012207_2_0_1"/>
<evidence type="ECO:0000313" key="3">
    <source>
        <dbReference type="EMBL" id="KEZ41903.1"/>
    </source>
</evidence>
<dbReference type="EMBL" id="JOWA01000105">
    <property type="protein sequence ID" value="KEZ41903.1"/>
    <property type="molecule type" value="Genomic_DNA"/>
</dbReference>
<dbReference type="OMA" id="ANESPWF"/>
<keyword evidence="2" id="KW-0812">Transmembrane</keyword>
<gene>
    <name evidence="3" type="ORF">SAPIO_CDS6599</name>
</gene>
<reference evidence="3 4" key="1">
    <citation type="journal article" date="2014" name="Genome Announc.">
        <title>Draft genome sequence of the pathogenic fungus Scedosporium apiospermum.</title>
        <authorList>
            <person name="Vandeputte P."/>
            <person name="Ghamrawi S."/>
            <person name="Rechenmann M."/>
            <person name="Iltis A."/>
            <person name="Giraud S."/>
            <person name="Fleury M."/>
            <person name="Thornton C."/>
            <person name="Delhaes L."/>
            <person name="Meyer W."/>
            <person name="Papon N."/>
            <person name="Bouchara J.P."/>
        </authorList>
    </citation>
    <scope>NUCLEOTIDE SEQUENCE [LARGE SCALE GENOMIC DNA]</scope>
    <source>
        <strain evidence="3 4">IHEM 14462</strain>
    </source>
</reference>
<name>A0A084G3J1_PSEDA</name>
<proteinExistence type="predicted"/>
<feature type="transmembrane region" description="Helical" evidence="2">
    <location>
        <begin position="68"/>
        <end position="90"/>
    </location>
</feature>
<feature type="region of interest" description="Disordered" evidence="1">
    <location>
        <begin position="741"/>
        <end position="799"/>
    </location>
</feature>
<dbReference type="GeneID" id="27725671"/>
<keyword evidence="4" id="KW-1185">Reference proteome</keyword>
<feature type="region of interest" description="Disordered" evidence="1">
    <location>
        <begin position="1"/>
        <end position="45"/>
    </location>
</feature>
<accession>A0A084G3J1</accession>
<feature type="transmembrane region" description="Helical" evidence="2">
    <location>
        <begin position="163"/>
        <end position="185"/>
    </location>
</feature>
<dbReference type="Proteomes" id="UP000028545">
    <property type="component" value="Unassembled WGS sequence"/>
</dbReference>
<keyword evidence="2" id="KW-1133">Transmembrane helix</keyword>
<dbReference type="KEGG" id="sapo:SAPIO_CDS6599"/>
<feature type="transmembrane region" description="Helical" evidence="2">
    <location>
        <begin position="110"/>
        <end position="127"/>
    </location>
</feature>
<dbReference type="VEuPathDB" id="FungiDB:SAPIO_CDS6599"/>
<keyword evidence="2" id="KW-0472">Membrane</keyword>
<comment type="caution">
    <text evidence="3">The sequence shown here is derived from an EMBL/GenBank/DDBJ whole genome shotgun (WGS) entry which is preliminary data.</text>
</comment>
<evidence type="ECO:0000256" key="1">
    <source>
        <dbReference type="SAM" id="MobiDB-lite"/>
    </source>
</evidence>